<accession>A0ABX0SGV0</accession>
<dbReference type="RefSeq" id="WP_167167482.1">
    <property type="nucleotide sequence ID" value="NZ_BAAAOO010000007.1"/>
</dbReference>
<comment type="caution">
    <text evidence="3">The sequence shown here is derived from an EMBL/GenBank/DDBJ whole genome shotgun (WGS) entry which is preliminary data.</text>
</comment>
<keyword evidence="2" id="KW-1133">Transmembrane helix</keyword>
<sequence length="194" mass="22541">MGLFRPYQRNEVADKAQGTVAPAPATVSSSPSSAGKGTPTPSRRQAEQERLARLHPTLSKRELKQREREASRARSDREWAQVESLPERVLLRNFVDSRWSISEFTWPVLMVMMAAFLTSQWWPAMSYYSSYAIWVLMVVIIIEVGWTWSKYRKLLDERLPRASRKGLLMYMGSRMISMRRFRRPPAEIPRGGEY</sequence>
<feature type="compositionally biased region" description="Low complexity" evidence="1">
    <location>
        <begin position="19"/>
        <end position="42"/>
    </location>
</feature>
<keyword evidence="2" id="KW-0472">Membrane</keyword>
<feature type="transmembrane region" description="Helical" evidence="2">
    <location>
        <begin position="104"/>
        <end position="122"/>
    </location>
</feature>
<evidence type="ECO:0000313" key="4">
    <source>
        <dbReference type="Proteomes" id="UP000749311"/>
    </source>
</evidence>
<keyword evidence="4" id="KW-1185">Reference proteome</keyword>
<dbReference type="Pfam" id="PF11241">
    <property type="entry name" value="DUF3043"/>
    <property type="match status" value="1"/>
</dbReference>
<protein>
    <submittedName>
        <fullName evidence="3">Magnesium-transporting ATPase (P-type)</fullName>
    </submittedName>
</protein>
<reference evidence="3 4" key="1">
    <citation type="submission" date="2020-02" db="EMBL/GenBank/DDBJ databases">
        <title>Sequencing the genomes of 1000 actinobacteria strains.</title>
        <authorList>
            <person name="Klenk H.-P."/>
        </authorList>
    </citation>
    <scope>NUCLEOTIDE SEQUENCE [LARGE SCALE GENOMIC DNA]</scope>
    <source>
        <strain evidence="3 4">DSM 19609</strain>
    </source>
</reference>
<evidence type="ECO:0000313" key="3">
    <source>
        <dbReference type="EMBL" id="NIH57564.1"/>
    </source>
</evidence>
<proteinExistence type="predicted"/>
<dbReference type="InterPro" id="IPR021403">
    <property type="entry name" value="DUF3043"/>
</dbReference>
<organism evidence="3 4">
    <name type="scientific">Brooklawnia cerclae</name>
    <dbReference type="NCBI Taxonomy" id="349934"/>
    <lineage>
        <taxon>Bacteria</taxon>
        <taxon>Bacillati</taxon>
        <taxon>Actinomycetota</taxon>
        <taxon>Actinomycetes</taxon>
        <taxon>Propionibacteriales</taxon>
        <taxon>Propionibacteriaceae</taxon>
        <taxon>Brooklawnia</taxon>
    </lineage>
</organism>
<dbReference type="Proteomes" id="UP000749311">
    <property type="component" value="Unassembled WGS sequence"/>
</dbReference>
<keyword evidence="2" id="KW-0812">Transmembrane</keyword>
<name>A0ABX0SGV0_9ACTN</name>
<feature type="transmembrane region" description="Helical" evidence="2">
    <location>
        <begin position="128"/>
        <end position="148"/>
    </location>
</feature>
<evidence type="ECO:0000256" key="2">
    <source>
        <dbReference type="SAM" id="Phobius"/>
    </source>
</evidence>
<dbReference type="EMBL" id="JAAMOZ010000001">
    <property type="protein sequence ID" value="NIH57564.1"/>
    <property type="molecule type" value="Genomic_DNA"/>
</dbReference>
<feature type="region of interest" description="Disordered" evidence="1">
    <location>
        <begin position="1"/>
        <end position="51"/>
    </location>
</feature>
<evidence type="ECO:0000256" key="1">
    <source>
        <dbReference type="SAM" id="MobiDB-lite"/>
    </source>
</evidence>
<gene>
    <name evidence="3" type="ORF">FB473_002209</name>
</gene>